<dbReference type="AlphaFoldDB" id="A0A2W1DQA0"/>
<dbReference type="OrthoDB" id="3677054at2759"/>
<evidence type="ECO:0000256" key="1">
    <source>
        <dbReference type="SAM" id="MobiDB-lite"/>
    </source>
</evidence>
<evidence type="ECO:0000313" key="5">
    <source>
        <dbReference type="Proteomes" id="UP000249757"/>
    </source>
</evidence>
<protein>
    <submittedName>
        <fullName evidence="2">DM6 domain containing protein</fullName>
    </submittedName>
</protein>
<dbReference type="Proteomes" id="UP000245464">
    <property type="component" value="Chromosome 2"/>
</dbReference>
<reference evidence="2 4" key="1">
    <citation type="journal article" date="2018" name="BMC Genomics">
        <title>Comparative genomics of the wheat fungal pathogen Pyrenophora tritici-repentis reveals chromosomal variations and genome plasticity.</title>
        <authorList>
            <person name="Moolhuijzen P."/>
            <person name="See P.T."/>
            <person name="Hane J.K."/>
            <person name="Shi G."/>
            <person name="Liu Z."/>
            <person name="Oliver R.P."/>
            <person name="Moffat C.S."/>
        </authorList>
    </citation>
    <scope>NUCLEOTIDE SEQUENCE [LARGE SCALE GENOMIC DNA]</scope>
    <source>
        <strain evidence="2">M4</strain>
    </source>
</reference>
<keyword evidence="5" id="KW-1185">Reference proteome</keyword>
<comment type="caution">
    <text evidence="2">The sequence shown here is derived from an EMBL/GenBank/DDBJ whole genome shotgun (WGS) entry which is preliminary data.</text>
</comment>
<reference evidence="3" key="3">
    <citation type="journal article" date="2022" name="bioRxiv">
        <title>A global pangenome for the wheat fungal pathogen Pyrenophora tritici-repentis and prediction of effector protein structural homology.</title>
        <authorList>
            <person name="Moolhuijzen P."/>
            <person name="See P.T."/>
            <person name="Shi G."/>
            <person name="Powell H.R."/>
            <person name="Cockram J."/>
            <person name="Jorgensen L.N."/>
            <person name="Benslimane H."/>
            <person name="Strelkov S.E."/>
            <person name="Turner J."/>
            <person name="Liu Z."/>
            <person name="Moffat C.S."/>
        </authorList>
    </citation>
    <scope>NUCLEOTIDE SEQUENCE</scope>
    <source>
        <strain evidence="3">86-124</strain>
    </source>
</reference>
<sequence>MSRPLSSAPARTDKMYHDLSRSKARIQLRETIRGETFDGVQITMPPAEIRESMETLRLVTGSFNLASRYPASASLKIISENWDVDMNNFPPVPRGYGGKTFRPAGDASTWDLRLLAFLAILADFTPGQGEYIGTLVNSAVELRSIDKRSKIDLHTVTSTDVVRVIRDMLHSLEEEEKKEDILAARKTKVEYDDKKKAEGKIYKETEQAIYTGLAVGGKEMEQVEKQLKKTALSEQLESDSDEEILTHTERME</sequence>
<name>A0A2W1DQA0_9PLEO</name>
<evidence type="ECO:0000313" key="3">
    <source>
        <dbReference type="EMBL" id="KAI1518495.1"/>
    </source>
</evidence>
<feature type="region of interest" description="Disordered" evidence="1">
    <location>
        <begin position="231"/>
        <end position="252"/>
    </location>
</feature>
<organism evidence="2 4">
    <name type="scientific">Pyrenophora tritici-repentis</name>
    <dbReference type="NCBI Taxonomy" id="45151"/>
    <lineage>
        <taxon>Eukaryota</taxon>
        <taxon>Fungi</taxon>
        <taxon>Dikarya</taxon>
        <taxon>Ascomycota</taxon>
        <taxon>Pezizomycotina</taxon>
        <taxon>Dothideomycetes</taxon>
        <taxon>Pleosporomycetidae</taxon>
        <taxon>Pleosporales</taxon>
        <taxon>Pleosporineae</taxon>
        <taxon>Pleosporaceae</taxon>
        <taxon>Pyrenophora</taxon>
    </lineage>
</organism>
<evidence type="ECO:0000313" key="2">
    <source>
        <dbReference type="EMBL" id="KAF7574422.1"/>
    </source>
</evidence>
<dbReference type="EMBL" id="NQIK02000002">
    <property type="protein sequence ID" value="KAF7574422.1"/>
    <property type="molecule type" value="Genomic_DNA"/>
</dbReference>
<accession>A0A2W1DQA0</accession>
<reference evidence="5" key="4">
    <citation type="journal article" date="2022" name="Microb. Genom.">
        <title>A global pangenome for the wheat fungal pathogen Pyrenophora tritici-repentis and prediction of effector protein structural homology.</title>
        <authorList>
            <person name="Moolhuijzen P.M."/>
            <person name="See P.T."/>
            <person name="Shi G."/>
            <person name="Powell H.R."/>
            <person name="Cockram J."/>
            <person name="Jorgensen L.N."/>
            <person name="Benslimane H."/>
            <person name="Strelkov S.E."/>
            <person name="Turner J."/>
            <person name="Liu Z."/>
            <person name="Moffat C.S."/>
        </authorList>
    </citation>
    <scope>NUCLEOTIDE SEQUENCE [LARGE SCALE GENOMIC DNA]</scope>
</reference>
<gene>
    <name evidence="3" type="ORF">Ptr86124_001623</name>
    <name evidence="2" type="ORF">PtrM4_060450</name>
</gene>
<dbReference type="Proteomes" id="UP000249757">
    <property type="component" value="Unassembled WGS sequence"/>
</dbReference>
<evidence type="ECO:0000313" key="4">
    <source>
        <dbReference type="Proteomes" id="UP000245464"/>
    </source>
</evidence>
<dbReference type="EMBL" id="NRDI02000002">
    <property type="protein sequence ID" value="KAI1518495.1"/>
    <property type="molecule type" value="Genomic_DNA"/>
</dbReference>
<proteinExistence type="predicted"/>
<reference evidence="3" key="2">
    <citation type="submission" date="2021-05" db="EMBL/GenBank/DDBJ databases">
        <authorList>
            <person name="Moolhuijzen P.M."/>
            <person name="Moffat C.S."/>
        </authorList>
    </citation>
    <scope>NUCLEOTIDE SEQUENCE</scope>
    <source>
        <strain evidence="3">86-124</strain>
    </source>
</reference>